<dbReference type="InterPro" id="IPR040182">
    <property type="entry name" value="ATG13"/>
</dbReference>
<evidence type="ECO:0000313" key="7">
    <source>
        <dbReference type="Proteomes" id="UP000321518"/>
    </source>
</evidence>
<dbReference type="InterPro" id="IPR000182">
    <property type="entry name" value="GNAT_dom"/>
</dbReference>
<dbReference type="GO" id="GO:0016747">
    <property type="term" value="F:acyltransferase activity, transferring groups other than amino-acyl groups"/>
    <property type="evidence" value="ECO:0007669"/>
    <property type="project" value="InterPro"/>
</dbReference>
<feature type="region of interest" description="Disordered" evidence="4">
    <location>
        <begin position="560"/>
        <end position="593"/>
    </location>
</feature>
<organism evidence="6 7">
    <name type="scientific">Rhodotorula toruloides</name>
    <name type="common">Yeast</name>
    <name type="synonym">Rhodosporidium toruloides</name>
    <dbReference type="NCBI Taxonomy" id="5286"/>
    <lineage>
        <taxon>Eukaryota</taxon>
        <taxon>Fungi</taxon>
        <taxon>Dikarya</taxon>
        <taxon>Basidiomycota</taxon>
        <taxon>Pucciniomycotina</taxon>
        <taxon>Microbotryomycetes</taxon>
        <taxon>Sporidiobolales</taxon>
        <taxon>Sporidiobolaceae</taxon>
        <taxon>Rhodotorula</taxon>
    </lineage>
</organism>
<dbReference type="Pfam" id="PF10033">
    <property type="entry name" value="ATG13"/>
    <property type="match status" value="1"/>
</dbReference>
<dbReference type="InterPro" id="IPR016181">
    <property type="entry name" value="Acyl_CoA_acyltransferase"/>
</dbReference>
<dbReference type="PANTHER" id="PTHR13430">
    <property type="match status" value="1"/>
</dbReference>
<dbReference type="Gene3D" id="3.30.900.10">
    <property type="entry name" value="HORMA domain"/>
    <property type="match status" value="1"/>
</dbReference>
<feature type="compositionally biased region" description="Gly residues" evidence="4">
    <location>
        <begin position="702"/>
        <end position="711"/>
    </location>
</feature>
<feature type="region of interest" description="Disordered" evidence="4">
    <location>
        <begin position="145"/>
        <end position="167"/>
    </location>
</feature>
<protein>
    <recommendedName>
        <fullName evidence="3">Autophagy-related protein 13</fullName>
    </recommendedName>
</protein>
<dbReference type="InterPro" id="IPR018731">
    <property type="entry name" value="Atg13_N"/>
</dbReference>
<feature type="compositionally biased region" description="Low complexity" evidence="4">
    <location>
        <begin position="441"/>
        <end position="452"/>
    </location>
</feature>
<evidence type="ECO:0000256" key="4">
    <source>
        <dbReference type="SAM" id="MobiDB-lite"/>
    </source>
</evidence>
<dbReference type="SUPFAM" id="SSF55729">
    <property type="entry name" value="Acyl-CoA N-acyltransferases (Nat)"/>
    <property type="match status" value="1"/>
</dbReference>
<proteinExistence type="inferred from homology"/>
<feature type="region of interest" description="Disordered" evidence="4">
    <location>
        <begin position="1"/>
        <end position="44"/>
    </location>
</feature>
<dbReference type="EMBL" id="BJWK01000009">
    <property type="protein sequence ID" value="GEM10007.1"/>
    <property type="molecule type" value="Genomic_DNA"/>
</dbReference>
<feature type="compositionally biased region" description="Low complexity" evidence="4">
    <location>
        <begin position="570"/>
        <end position="592"/>
    </location>
</feature>
<feature type="region of interest" description="Disordered" evidence="4">
    <location>
        <begin position="75"/>
        <end position="112"/>
    </location>
</feature>
<feature type="region of interest" description="Disordered" evidence="4">
    <location>
        <begin position="609"/>
        <end position="751"/>
    </location>
</feature>
<keyword evidence="2 3" id="KW-0072">Autophagy</keyword>
<dbReference type="GO" id="GO:0000407">
    <property type="term" value="C:phagophore assembly site"/>
    <property type="evidence" value="ECO:0007669"/>
    <property type="project" value="TreeGrafter"/>
</dbReference>
<comment type="caution">
    <text evidence="6">The sequence shown here is derived from an EMBL/GenBank/DDBJ whole genome shotgun (WGS) entry which is preliminary data.</text>
</comment>
<sequence>MLASQEGATVEQRRTSLESDRGGSGLAEGAGAAGGGATKKTEQAKTDQLVQQFYAKTCAIVTQARLTHVVDDAASSPTSLASPVPGDSTPSIAPTPAVGVRGPSTATGKERGKKTNKWFNLELPDNDLFRAELRTWRNVSRLLSAAPSPSSSAPYSAVPSSASSSQPHIPPMVLEVVLDVSDLTPNQVLVLSDQKGRRIRVDGGRSPGIRSPRSAGGPSVQAPPVVLERWVLSLNCHSQSSPSSSYSSPSPSASTAATQIELPTVYKHSILHFRTLFSLVRALPAYSLQRKLGKRRIGVGAAGLKIAVRLRAGLEDEARDGEVGVQVPIEESGMDAGDVRESGKEKIVFPGVATPFGTLSLDLTYRVNIDFSVEEIETLLSSRFIDEDFFRPTVARYSSTREEVRPGSLPISASRAGGGFPSVSPSRASPPAGPGKGMTGLGPLPSYGSLSSRHQYAPVLPSTSPHQPNTSSPLASSPRLPNAVTSPYHAPAPVRTTTSPIPLPATDSSPRPGSAQSATSSRYSYAHSVAAVAGASVPTGAAAGVVEPAFVSLSRARAPSFSGAGGAGGIERASPSSVPRRPSMGSSGASGSPIFRPGSYFASAAATGGLSSSPSYSYGPITRQQPLASTTGASPSSQLSSGISPRSPLVPQGAAAPSPRPIPAPSSSPYTGTRAYSYSSQPPGVYGSQGSYTASRSYSRGGSSGGSGEWGGPESLGAGASGIGRPRASSRLSFGAAGSPGVAGVRGTSRLGTMMRQHDEARARLGVVGVSAEEKKRFIHDGGTPEDADDINSFLSMLDSKPDLRGPEASRSIAPDEGAFAAGGGGKSGLLSKKDVDEQLRQLKTSVYGAMGEGGESPSPPPFGLGLSGGPSPGQWASSALSGISNLRRQTSRLSIEEDPVAEQAALAAAQRDRSTSEDRPSPAEAGLAAALERTPRAGNRALKRDVLVSPALSTTSNSTAQSPLLAIEPVVAQLDPRFLPLPTSSATSPLASPGTHAHPPFASISPLGTQPYPPLPYPPAGTPTSALARTEPITFAPYISRASRQPLNPPVGAGGSGFASTIASEHNSGAASVSSFYTQEGDGDEGVASSDRGEEEAVGRLELDDSPVPEDMQRRGRAWVLGLRPGEVDEEEISTLASVDAATTRSHNLGRPHPAPTDYYRLVLIMLDLRPAFLPLQPLSPAQMMKLGVALSPSLDGDSIASLRDSLRPFPLLSLQRRKLEFVSLGHADEGEGEPEVRLARELVVRPMKRADVEQVQELQDASLPVSYPSSFYTVLLTNSSSLSLVAYHPSDPSTLLGTIAAQITYPAPSFPSPSTPHVPTIYILSLSVKPSFRRHGLATHLLQSITASLLPPPLLDHQKQQVRLSLHVEARNEGARKMYERNGLRVVARRRGFYSRLRGGGNGEALEMEGLVRS</sequence>
<dbReference type="GO" id="GO:1990316">
    <property type="term" value="C:Atg1/ULK1 kinase complex"/>
    <property type="evidence" value="ECO:0007669"/>
    <property type="project" value="InterPro"/>
</dbReference>
<feature type="region of interest" description="Disordered" evidence="4">
    <location>
        <begin position="984"/>
        <end position="1013"/>
    </location>
</feature>
<accession>A0A511KI13</accession>
<feature type="region of interest" description="Disordered" evidence="4">
    <location>
        <begin position="799"/>
        <end position="833"/>
    </location>
</feature>
<feature type="region of interest" description="Disordered" evidence="4">
    <location>
        <begin position="848"/>
        <end position="943"/>
    </location>
</feature>
<feature type="compositionally biased region" description="Polar residues" evidence="4">
    <location>
        <begin position="622"/>
        <end position="633"/>
    </location>
</feature>
<dbReference type="GO" id="GO:0034497">
    <property type="term" value="P:protein localization to phagophore assembly site"/>
    <property type="evidence" value="ECO:0007669"/>
    <property type="project" value="TreeGrafter"/>
</dbReference>
<dbReference type="GO" id="GO:0000423">
    <property type="term" value="P:mitophagy"/>
    <property type="evidence" value="ECO:0007669"/>
    <property type="project" value="TreeGrafter"/>
</dbReference>
<evidence type="ECO:0000313" key="6">
    <source>
        <dbReference type="EMBL" id="GEM10007.1"/>
    </source>
</evidence>
<dbReference type="Proteomes" id="UP000321518">
    <property type="component" value="Unassembled WGS sequence"/>
</dbReference>
<feature type="compositionally biased region" description="Polar residues" evidence="4">
    <location>
        <begin position="461"/>
        <end position="475"/>
    </location>
</feature>
<feature type="compositionally biased region" description="Basic and acidic residues" evidence="4">
    <location>
        <begin position="1092"/>
        <end position="1104"/>
    </location>
</feature>
<feature type="region of interest" description="Disordered" evidence="4">
    <location>
        <begin position="1072"/>
        <end position="1111"/>
    </location>
</feature>
<dbReference type="CDD" id="cd04301">
    <property type="entry name" value="NAT_SF"/>
    <property type="match status" value="1"/>
</dbReference>
<feature type="compositionally biased region" description="Polar residues" evidence="4">
    <location>
        <begin position="670"/>
        <end position="682"/>
    </location>
</feature>
<dbReference type="Pfam" id="PF00583">
    <property type="entry name" value="Acetyltransf_1"/>
    <property type="match status" value="1"/>
</dbReference>
<feature type="compositionally biased region" description="Basic and acidic residues" evidence="4">
    <location>
        <begin position="11"/>
        <end position="21"/>
    </location>
</feature>
<feature type="compositionally biased region" description="Basic and acidic residues" evidence="4">
    <location>
        <begin position="911"/>
        <end position="922"/>
    </location>
</feature>
<dbReference type="PANTHER" id="PTHR13430:SF4">
    <property type="entry name" value="AUTOPHAGY-RELATED PROTEIN 13"/>
    <property type="match status" value="1"/>
</dbReference>
<dbReference type="PROSITE" id="PS51186">
    <property type="entry name" value="GNAT"/>
    <property type="match status" value="1"/>
</dbReference>
<reference evidence="6 7" key="1">
    <citation type="submission" date="2019-07" db="EMBL/GenBank/DDBJ databases">
        <title>Rhodotorula toruloides NBRC10032 genome sequencing.</title>
        <authorList>
            <person name="Shida Y."/>
            <person name="Takaku H."/>
            <person name="Ogasawara W."/>
            <person name="Mori K."/>
        </authorList>
    </citation>
    <scope>NUCLEOTIDE SEQUENCE [LARGE SCALE GENOMIC DNA]</scope>
    <source>
        <strain evidence="6 7">NBRC10032</strain>
    </source>
</reference>
<feature type="region of interest" description="Disordered" evidence="4">
    <location>
        <begin position="199"/>
        <end position="221"/>
    </location>
</feature>
<feature type="compositionally biased region" description="Low complexity" evidence="4">
    <location>
        <begin position="609"/>
        <end position="620"/>
    </location>
</feature>
<evidence type="ECO:0000259" key="5">
    <source>
        <dbReference type="PROSITE" id="PS51186"/>
    </source>
</evidence>
<feature type="compositionally biased region" description="Gly residues" evidence="4">
    <location>
        <begin position="22"/>
        <end position="37"/>
    </location>
</feature>
<evidence type="ECO:0000256" key="1">
    <source>
        <dbReference type="ARBA" id="ARBA00005246"/>
    </source>
</evidence>
<comment type="similarity">
    <text evidence="1 3">Belongs to the ATG13 family. Fungi subfamily.</text>
</comment>
<gene>
    <name evidence="6" type="ORF">Rt10032_c09g4024</name>
</gene>
<feature type="region of interest" description="Disordered" evidence="4">
    <location>
        <begin position="399"/>
        <end position="519"/>
    </location>
</feature>
<feature type="domain" description="N-acetyltransferase" evidence="5">
    <location>
        <begin position="1244"/>
        <end position="1415"/>
    </location>
</feature>
<evidence type="ECO:0000256" key="2">
    <source>
        <dbReference type="ARBA" id="ARBA00023006"/>
    </source>
</evidence>
<dbReference type="GO" id="GO:0034727">
    <property type="term" value="P:piecemeal microautophagy of the nucleus"/>
    <property type="evidence" value="ECO:0007669"/>
    <property type="project" value="TreeGrafter"/>
</dbReference>
<feature type="compositionally biased region" description="Low complexity" evidence="4">
    <location>
        <begin position="690"/>
        <end position="701"/>
    </location>
</feature>
<feature type="compositionally biased region" description="Polar residues" evidence="4">
    <location>
        <begin position="495"/>
        <end position="519"/>
    </location>
</feature>
<feature type="compositionally biased region" description="Low complexity" evidence="4">
    <location>
        <begin position="984"/>
        <end position="994"/>
    </location>
</feature>
<feature type="compositionally biased region" description="Low complexity" evidence="4">
    <location>
        <begin position="421"/>
        <end position="430"/>
    </location>
</feature>
<dbReference type="Gene3D" id="3.40.630.30">
    <property type="match status" value="1"/>
</dbReference>
<feature type="compositionally biased region" description="Low complexity" evidence="4">
    <location>
        <begin position="634"/>
        <end position="647"/>
    </location>
</feature>
<dbReference type="OrthoDB" id="70161at2759"/>
<feature type="compositionally biased region" description="Polar residues" evidence="4">
    <location>
        <begin position="875"/>
        <end position="894"/>
    </location>
</feature>
<dbReference type="GO" id="GO:0005829">
    <property type="term" value="C:cytosol"/>
    <property type="evidence" value="ECO:0007669"/>
    <property type="project" value="TreeGrafter"/>
</dbReference>
<evidence type="ECO:0000256" key="3">
    <source>
        <dbReference type="RuleBase" id="RU361214"/>
    </source>
</evidence>
<name>A0A511KI13_RHOTO</name>
<dbReference type="InterPro" id="IPR036570">
    <property type="entry name" value="HORMA_dom_sf"/>
</dbReference>